<gene>
    <name evidence="1" type="ORF">ACFFSA_52150</name>
</gene>
<reference evidence="1 2" key="1">
    <citation type="submission" date="2024-09" db="EMBL/GenBank/DDBJ databases">
        <authorList>
            <person name="Sun Q."/>
            <person name="Mori K."/>
        </authorList>
    </citation>
    <scope>NUCLEOTIDE SEQUENCE [LARGE SCALE GENOMIC DNA]</scope>
    <source>
        <strain evidence="1 2">JCM 3143</strain>
    </source>
</reference>
<comment type="caution">
    <text evidence="1">The sequence shown here is derived from an EMBL/GenBank/DDBJ whole genome shotgun (WGS) entry which is preliminary data.</text>
</comment>
<dbReference type="RefSeq" id="WP_344994302.1">
    <property type="nucleotide sequence ID" value="NZ_BAAAXV010000008.1"/>
</dbReference>
<protein>
    <submittedName>
        <fullName evidence="1">Uncharacterized protein</fullName>
    </submittedName>
</protein>
<keyword evidence="2" id="KW-1185">Reference proteome</keyword>
<name>A0ABV5SIZ0_9ACTN</name>
<accession>A0ABV5SIZ0</accession>
<sequence>MHPSGGNAWSAETWHPVSARGRFASLRVTAADRGGNAFTETVVRAYEIR</sequence>
<evidence type="ECO:0000313" key="2">
    <source>
        <dbReference type="Proteomes" id="UP001589532"/>
    </source>
</evidence>
<proteinExistence type="predicted"/>
<dbReference type="EMBL" id="JBHMBW010000108">
    <property type="protein sequence ID" value="MFB9631667.1"/>
    <property type="molecule type" value="Genomic_DNA"/>
</dbReference>
<evidence type="ECO:0000313" key="1">
    <source>
        <dbReference type="EMBL" id="MFB9631667.1"/>
    </source>
</evidence>
<dbReference type="Proteomes" id="UP001589532">
    <property type="component" value="Unassembled WGS sequence"/>
</dbReference>
<organism evidence="1 2">
    <name type="scientific">Nonomuraea helvata</name>
    <dbReference type="NCBI Taxonomy" id="37484"/>
    <lineage>
        <taxon>Bacteria</taxon>
        <taxon>Bacillati</taxon>
        <taxon>Actinomycetota</taxon>
        <taxon>Actinomycetes</taxon>
        <taxon>Streptosporangiales</taxon>
        <taxon>Streptosporangiaceae</taxon>
        <taxon>Nonomuraea</taxon>
    </lineage>
</organism>